<dbReference type="InterPro" id="IPR001845">
    <property type="entry name" value="HTH_ArsR_DNA-bd_dom"/>
</dbReference>
<dbReference type="PANTHER" id="PTHR33154:SF33">
    <property type="entry name" value="TRANSCRIPTIONAL REPRESSOR SDPR"/>
    <property type="match status" value="1"/>
</dbReference>
<dbReference type="InterPro" id="IPR036388">
    <property type="entry name" value="WH-like_DNA-bd_sf"/>
</dbReference>
<evidence type="ECO:0000313" key="5">
    <source>
        <dbReference type="EMBL" id="RBP12867.1"/>
    </source>
</evidence>
<evidence type="ECO:0000256" key="1">
    <source>
        <dbReference type="ARBA" id="ARBA00023015"/>
    </source>
</evidence>
<keyword evidence="1" id="KW-0805">Transcription regulation</keyword>
<dbReference type="CDD" id="cd00090">
    <property type="entry name" value="HTH_ARSR"/>
    <property type="match status" value="1"/>
</dbReference>
<dbReference type="InterPro" id="IPR036390">
    <property type="entry name" value="WH_DNA-bd_sf"/>
</dbReference>
<evidence type="ECO:0000313" key="6">
    <source>
        <dbReference type="Proteomes" id="UP000253529"/>
    </source>
</evidence>
<dbReference type="Gene3D" id="1.10.10.10">
    <property type="entry name" value="Winged helix-like DNA-binding domain superfamily/Winged helix DNA-binding domain"/>
    <property type="match status" value="1"/>
</dbReference>
<gene>
    <name evidence="5" type="ORF">DFR50_11356</name>
</gene>
<comment type="caution">
    <text evidence="5">The sequence shown here is derived from an EMBL/GenBank/DDBJ whole genome shotgun (WGS) entry which is preliminary data.</text>
</comment>
<keyword evidence="3" id="KW-0804">Transcription</keyword>
<dbReference type="GO" id="GO:0003677">
    <property type="term" value="F:DNA binding"/>
    <property type="evidence" value="ECO:0007669"/>
    <property type="project" value="UniProtKB-KW"/>
</dbReference>
<sequence length="122" mass="13722">MIQDRKQRVRRVAERGETSESAGAPDVFGALASPVRRRLLMALRAGPRTVSDLCEGLPVARPAVSEHLALLRDVGLVRVQKRGRERVYHLDPRPLTEVGAWLNVMLAFWNMRLGDLDRIGEE</sequence>
<dbReference type="Proteomes" id="UP000253529">
    <property type="component" value="Unassembled WGS sequence"/>
</dbReference>
<dbReference type="EMBL" id="QNRK01000013">
    <property type="protein sequence ID" value="RBP12867.1"/>
    <property type="molecule type" value="Genomic_DNA"/>
</dbReference>
<dbReference type="SMART" id="SM00418">
    <property type="entry name" value="HTH_ARSR"/>
    <property type="match status" value="1"/>
</dbReference>
<dbReference type="Pfam" id="PF01022">
    <property type="entry name" value="HTH_5"/>
    <property type="match status" value="1"/>
</dbReference>
<protein>
    <submittedName>
        <fullName evidence="5">ArsR family transcriptional regulator</fullName>
    </submittedName>
</protein>
<dbReference type="InterPro" id="IPR011991">
    <property type="entry name" value="ArsR-like_HTH"/>
</dbReference>
<dbReference type="PRINTS" id="PR00778">
    <property type="entry name" value="HTHARSR"/>
</dbReference>
<dbReference type="AlphaFoldDB" id="A0A366FE30"/>
<dbReference type="InterPro" id="IPR051081">
    <property type="entry name" value="HTH_MetalResp_TranReg"/>
</dbReference>
<dbReference type="SUPFAM" id="SSF46785">
    <property type="entry name" value="Winged helix' DNA-binding domain"/>
    <property type="match status" value="1"/>
</dbReference>
<evidence type="ECO:0000256" key="3">
    <source>
        <dbReference type="ARBA" id="ARBA00023163"/>
    </source>
</evidence>
<dbReference type="NCBIfam" id="NF033788">
    <property type="entry name" value="HTH_metalloreg"/>
    <property type="match status" value="1"/>
</dbReference>
<evidence type="ECO:0000256" key="2">
    <source>
        <dbReference type="ARBA" id="ARBA00023125"/>
    </source>
</evidence>
<keyword evidence="2" id="KW-0238">DNA-binding</keyword>
<feature type="domain" description="HTH arsR-type" evidence="4">
    <location>
        <begin position="16"/>
        <end position="113"/>
    </location>
</feature>
<reference evidence="5 6" key="1">
    <citation type="submission" date="2018-06" db="EMBL/GenBank/DDBJ databases">
        <title>Genomic Encyclopedia of Type Strains, Phase IV (KMG-IV): sequencing the most valuable type-strain genomes for metagenomic binning, comparative biology and taxonomic classification.</title>
        <authorList>
            <person name="Goeker M."/>
        </authorList>
    </citation>
    <scope>NUCLEOTIDE SEQUENCE [LARGE SCALE GENOMIC DNA]</scope>
    <source>
        <strain evidence="5 6">DSM 24875</strain>
    </source>
</reference>
<dbReference type="OrthoDB" id="9790747at2"/>
<proteinExistence type="predicted"/>
<name>A0A366FE30_9HYPH</name>
<organism evidence="5 6">
    <name type="scientific">Roseiarcus fermentans</name>
    <dbReference type="NCBI Taxonomy" id="1473586"/>
    <lineage>
        <taxon>Bacteria</taxon>
        <taxon>Pseudomonadati</taxon>
        <taxon>Pseudomonadota</taxon>
        <taxon>Alphaproteobacteria</taxon>
        <taxon>Hyphomicrobiales</taxon>
        <taxon>Roseiarcaceae</taxon>
        <taxon>Roseiarcus</taxon>
    </lineage>
</organism>
<dbReference type="PROSITE" id="PS50987">
    <property type="entry name" value="HTH_ARSR_2"/>
    <property type="match status" value="1"/>
</dbReference>
<evidence type="ECO:0000259" key="4">
    <source>
        <dbReference type="PROSITE" id="PS50987"/>
    </source>
</evidence>
<accession>A0A366FE30</accession>
<dbReference type="GO" id="GO:0003700">
    <property type="term" value="F:DNA-binding transcription factor activity"/>
    <property type="evidence" value="ECO:0007669"/>
    <property type="project" value="InterPro"/>
</dbReference>
<keyword evidence="6" id="KW-1185">Reference proteome</keyword>
<dbReference type="PANTHER" id="PTHR33154">
    <property type="entry name" value="TRANSCRIPTIONAL REGULATOR, ARSR FAMILY"/>
    <property type="match status" value="1"/>
</dbReference>